<dbReference type="EMBL" id="LSRX01000951">
    <property type="protein sequence ID" value="OLP85868.1"/>
    <property type="molecule type" value="Genomic_DNA"/>
</dbReference>
<accession>A0A1Q9CSG3</accession>
<organism evidence="2 3">
    <name type="scientific">Symbiodinium microadriaticum</name>
    <name type="common">Dinoflagellate</name>
    <name type="synonym">Zooxanthella microadriatica</name>
    <dbReference type="NCBI Taxonomy" id="2951"/>
    <lineage>
        <taxon>Eukaryota</taxon>
        <taxon>Sar</taxon>
        <taxon>Alveolata</taxon>
        <taxon>Dinophyceae</taxon>
        <taxon>Suessiales</taxon>
        <taxon>Symbiodiniaceae</taxon>
        <taxon>Symbiodinium</taxon>
    </lineage>
</organism>
<dbReference type="Proteomes" id="UP000186817">
    <property type="component" value="Unassembled WGS sequence"/>
</dbReference>
<dbReference type="AlphaFoldDB" id="A0A1Q9CSG3"/>
<protein>
    <submittedName>
        <fullName evidence="2">Uncharacterized protein</fullName>
    </submittedName>
</protein>
<feature type="compositionally biased region" description="Low complexity" evidence="1">
    <location>
        <begin position="42"/>
        <end position="57"/>
    </location>
</feature>
<feature type="compositionally biased region" description="Acidic residues" evidence="1">
    <location>
        <begin position="526"/>
        <end position="554"/>
    </location>
</feature>
<feature type="compositionally biased region" description="Low complexity" evidence="1">
    <location>
        <begin position="110"/>
        <end position="127"/>
    </location>
</feature>
<evidence type="ECO:0000313" key="3">
    <source>
        <dbReference type="Proteomes" id="UP000186817"/>
    </source>
</evidence>
<dbReference type="OMA" id="MLEDIHE"/>
<feature type="compositionally biased region" description="Low complexity" evidence="1">
    <location>
        <begin position="896"/>
        <end position="905"/>
    </location>
</feature>
<dbReference type="OrthoDB" id="430918at2759"/>
<feature type="compositionally biased region" description="Basic and acidic residues" evidence="1">
    <location>
        <begin position="422"/>
        <end position="442"/>
    </location>
</feature>
<feature type="region of interest" description="Disordered" evidence="1">
    <location>
        <begin position="1"/>
        <end position="57"/>
    </location>
</feature>
<evidence type="ECO:0000256" key="1">
    <source>
        <dbReference type="SAM" id="MobiDB-lite"/>
    </source>
</evidence>
<sequence>MLSVFDRSQEGPRTAGDDASDDDSVADDEPELRLLDDDDLSELSSVSTSQTASTVSTADTRISAVHVQLGKLMSLRSRSEHAAAAAAPPVQGPKAENTVVRKFSLLSSLRSPSSTLSSSPTAVPTSLMSDNGKNAGRTLPDYVLRTISASANDVPPGFPLSAQYINNRRWQFIEASDKSFEEANKDRDFLELFAGQAEVTKALRKANLRGCAIDWDMDRCTMETFVPEPPIQAFPRMNMMLSDTEIFMERCSLATMGRARKEPDQSKIDVNEVFQQLQAKGLLADAGADAVVSKRKKTKQPPSEPDSKPPAKRSKSEPSQPSRPAKAPKPAEDEEDEPEPAPTTKAPKNPKPKAKQPKAKARKDPEEEEAPTEPVEPKAAKKPKAKSQPKAKAKGKAAAPAPSETTVADSDPAPKKKSRKAASGDDNTHDIKAAAAKAKENDEPLYDPDLEEYVTWGNFENIWDKVQKDRPWITKDELITTMAEGLGSPPPEFAPCADEAHPGPVLEDPSLDGEEEQEETQREEEQHEEEQHEEEEHEEEEQEEEEQDEDNCEDEAVKLQARKAEADAQAYVNRAPSAVDVDSVSDLWDGMSASASQLAITEASPEVLRAAVGGLLQRVHDLQTRVVGTATPTAPPAPAKKKAQTPPEKESAASVGKGTDPAPKTKAGAENDDGESLSEDDQQEEEEEEEEGEESNEEEEEEQDDEKEEHDDKPSVVTPSPMAPRDGPTPPKDENRLCLPAKVNSATHRKEWMLCTRRMEVLSRANFPEIHKLWDGSLAAVRWVELTVAEMVEKKFSVEKIESIVRKGGTRDPDAPNCIQSIKYWCREGSRLTNTDSVSQRAQAHVNVKASSEMLGSLLGGPAASDVSAASRDSANAHPDAGAAIALMNDLMGSHANAGNTGGPKAKAKGKAKAAAKQQMPRTLEELFEDSRKELKKELKLSDAIHDLPKGNALRESLQKFIDQLHKHPADDEIAAYAEEVAELAPGMERAQAKAVANEHKKQR</sequence>
<name>A0A1Q9CSG3_SYMMI</name>
<feature type="region of interest" description="Disordered" evidence="1">
    <location>
        <begin position="110"/>
        <end position="134"/>
    </location>
</feature>
<keyword evidence="3" id="KW-1185">Reference proteome</keyword>
<feature type="compositionally biased region" description="Basic residues" evidence="1">
    <location>
        <begin position="380"/>
        <end position="395"/>
    </location>
</feature>
<evidence type="ECO:0000313" key="2">
    <source>
        <dbReference type="EMBL" id="OLP85868.1"/>
    </source>
</evidence>
<feature type="region of interest" description="Disordered" evidence="1">
    <location>
        <begin position="896"/>
        <end position="920"/>
    </location>
</feature>
<feature type="compositionally biased region" description="Acidic residues" evidence="1">
    <location>
        <begin position="670"/>
        <end position="709"/>
    </location>
</feature>
<gene>
    <name evidence="2" type="ORF">AK812_SmicGene33097</name>
</gene>
<feature type="region of interest" description="Disordered" evidence="1">
    <location>
        <begin position="626"/>
        <end position="738"/>
    </location>
</feature>
<comment type="caution">
    <text evidence="2">The sequence shown here is derived from an EMBL/GenBank/DDBJ whole genome shotgun (WGS) entry which is preliminary data.</text>
</comment>
<feature type="compositionally biased region" description="Basic residues" evidence="1">
    <location>
        <begin position="348"/>
        <end position="361"/>
    </location>
</feature>
<feature type="region of interest" description="Disordered" evidence="1">
    <location>
        <begin position="290"/>
        <end position="445"/>
    </location>
</feature>
<proteinExistence type="predicted"/>
<feature type="region of interest" description="Disordered" evidence="1">
    <location>
        <begin position="483"/>
        <end position="568"/>
    </location>
</feature>
<feature type="compositionally biased region" description="Acidic residues" evidence="1">
    <location>
        <begin position="18"/>
        <end position="41"/>
    </location>
</feature>
<feature type="compositionally biased region" description="Acidic residues" evidence="1">
    <location>
        <begin position="509"/>
        <end position="518"/>
    </location>
</feature>
<reference evidence="2 3" key="1">
    <citation type="submission" date="2016-02" db="EMBL/GenBank/DDBJ databases">
        <title>Genome analysis of coral dinoflagellate symbionts highlights evolutionary adaptations to a symbiotic lifestyle.</title>
        <authorList>
            <person name="Aranda M."/>
            <person name="Li Y."/>
            <person name="Liew Y.J."/>
            <person name="Baumgarten S."/>
            <person name="Simakov O."/>
            <person name="Wilson M."/>
            <person name="Piel J."/>
            <person name="Ashoor H."/>
            <person name="Bougouffa S."/>
            <person name="Bajic V.B."/>
            <person name="Ryu T."/>
            <person name="Ravasi T."/>
            <person name="Bayer T."/>
            <person name="Micklem G."/>
            <person name="Kim H."/>
            <person name="Bhak J."/>
            <person name="Lajeunesse T.C."/>
            <person name="Voolstra C.R."/>
        </authorList>
    </citation>
    <scope>NUCLEOTIDE SEQUENCE [LARGE SCALE GENOMIC DNA]</scope>
    <source>
        <strain evidence="2 3">CCMP2467</strain>
    </source>
</reference>